<dbReference type="PANTHER" id="PTHR33938:SF15">
    <property type="entry name" value="FERULOYL ESTERASE B-RELATED"/>
    <property type="match status" value="1"/>
</dbReference>
<keyword evidence="4" id="KW-0732">Signal</keyword>
<protein>
    <recommendedName>
        <fullName evidence="9">Tannase/feruloyl esterase family alpha/beta hydrolase</fullName>
    </recommendedName>
</protein>
<evidence type="ECO:0000313" key="8">
    <source>
        <dbReference type="EMBL" id="SVA04711.1"/>
    </source>
</evidence>
<evidence type="ECO:0000256" key="3">
    <source>
        <dbReference type="ARBA" id="ARBA00022723"/>
    </source>
</evidence>
<evidence type="ECO:0000256" key="6">
    <source>
        <dbReference type="ARBA" id="ARBA00022837"/>
    </source>
</evidence>
<evidence type="ECO:0000256" key="4">
    <source>
        <dbReference type="ARBA" id="ARBA00022729"/>
    </source>
</evidence>
<reference evidence="8" key="1">
    <citation type="submission" date="2018-05" db="EMBL/GenBank/DDBJ databases">
        <authorList>
            <person name="Lanie J.A."/>
            <person name="Ng W.-L."/>
            <person name="Kazmierczak K.M."/>
            <person name="Andrzejewski T.M."/>
            <person name="Davidsen T.M."/>
            <person name="Wayne K.J."/>
            <person name="Tettelin H."/>
            <person name="Glass J.I."/>
            <person name="Rusch D."/>
            <person name="Podicherti R."/>
            <person name="Tsui H.-C.T."/>
            <person name="Winkler M.E."/>
        </authorList>
    </citation>
    <scope>NUCLEOTIDE SEQUENCE</scope>
</reference>
<evidence type="ECO:0008006" key="9">
    <source>
        <dbReference type="Google" id="ProtNLM"/>
    </source>
</evidence>
<keyword evidence="7" id="KW-1015">Disulfide bond</keyword>
<comment type="similarity">
    <text evidence="1">Belongs to the tannase family.</text>
</comment>
<dbReference type="SUPFAM" id="SSF53474">
    <property type="entry name" value="alpha/beta-Hydrolases"/>
    <property type="match status" value="1"/>
</dbReference>
<dbReference type="InterPro" id="IPR011118">
    <property type="entry name" value="Tannase/feruloyl_esterase"/>
</dbReference>
<dbReference type="EMBL" id="UINC01003255">
    <property type="protein sequence ID" value="SVA04711.1"/>
    <property type="molecule type" value="Genomic_DNA"/>
</dbReference>
<sequence length="531" mass="56815">MTHLQKTGVAFGGAAVLAIIAACNTASTADTADAVGTDGPLVSCDSLASLALPNVTITVAESVEAGRFVPPMPPGRSLSAGQTQQYASLPAFCRVAATLTPSDDSDIKMEVWMPVQDWNGKLQAVGNGAFTGSLRYGGGRSMASGLERGYATASTDTGHVGGSAEFGYERPEKVIDFGWRSVHEMTVTTKELIASYYGDGPLYSYWFGCSAGGRQAMKEAQRFPEDYDGIIAGAPGNDWMGRAAGSLRVAKRLEAHEAARLPEATIQLVHEAVLEACDANDGVDDRVVGDPERCDFDPAVLQCTGEGGSDCLTAAQLETVQMMYESPVNPKTGRLITGVLPGSEPNWTEMGWTRSARGTGLDQYRYLTYGEPDWTIDDFDFDRDIVAAEENDNDTLNALDPDLGPFFDQGGKLLAYHGWADAQISPANATQYYHRVLETVDNEAAVRDGFRLFMAPGMGHCGGGEGPNAFDALTVMEAWVERDEAPDQIIASRTRDGVVDRTRPLCPYPQQAVYTGSGSTDEASNFVCRAP</sequence>
<evidence type="ECO:0000256" key="5">
    <source>
        <dbReference type="ARBA" id="ARBA00022801"/>
    </source>
</evidence>
<organism evidence="8">
    <name type="scientific">marine metagenome</name>
    <dbReference type="NCBI Taxonomy" id="408172"/>
    <lineage>
        <taxon>unclassified sequences</taxon>
        <taxon>metagenomes</taxon>
        <taxon>ecological metagenomes</taxon>
    </lineage>
</organism>
<evidence type="ECO:0000256" key="7">
    <source>
        <dbReference type="ARBA" id="ARBA00023157"/>
    </source>
</evidence>
<dbReference type="Pfam" id="PF07519">
    <property type="entry name" value="Tannase"/>
    <property type="match status" value="1"/>
</dbReference>
<dbReference type="AlphaFoldDB" id="A0A381SMZ3"/>
<keyword evidence="6" id="KW-0106">Calcium</keyword>
<keyword evidence="5" id="KW-0378">Hydrolase</keyword>
<keyword evidence="2" id="KW-0719">Serine esterase</keyword>
<gene>
    <name evidence="8" type="ORF">METZ01_LOCUS57565</name>
</gene>
<proteinExistence type="inferred from homology"/>
<accession>A0A381SMZ3</accession>
<dbReference type="GO" id="GO:0046872">
    <property type="term" value="F:metal ion binding"/>
    <property type="evidence" value="ECO:0007669"/>
    <property type="project" value="UniProtKB-KW"/>
</dbReference>
<name>A0A381SMZ3_9ZZZZ</name>
<dbReference type="Gene3D" id="3.40.50.1820">
    <property type="entry name" value="alpha/beta hydrolase"/>
    <property type="match status" value="1"/>
</dbReference>
<evidence type="ECO:0000256" key="2">
    <source>
        <dbReference type="ARBA" id="ARBA00022487"/>
    </source>
</evidence>
<keyword evidence="3" id="KW-0479">Metal-binding</keyword>
<evidence type="ECO:0000256" key="1">
    <source>
        <dbReference type="ARBA" id="ARBA00006249"/>
    </source>
</evidence>
<dbReference type="PANTHER" id="PTHR33938">
    <property type="entry name" value="FERULOYL ESTERASE B-RELATED"/>
    <property type="match status" value="1"/>
</dbReference>
<dbReference type="GO" id="GO:0052689">
    <property type="term" value="F:carboxylic ester hydrolase activity"/>
    <property type="evidence" value="ECO:0007669"/>
    <property type="project" value="UniProtKB-KW"/>
</dbReference>
<dbReference type="InterPro" id="IPR029058">
    <property type="entry name" value="AB_hydrolase_fold"/>
</dbReference>
<dbReference type="PROSITE" id="PS51257">
    <property type="entry name" value="PROKAR_LIPOPROTEIN"/>
    <property type="match status" value="1"/>
</dbReference>